<accession>A0A222VJU5</accession>
<sequence length="72" mass="7907">MTGLPAMLRGDMVYRIHWVLGTDRLLGVCHCGAEHESEDPVELWDWLLAHPEGHEQSTAAGADPPAREFAGV</sequence>
<dbReference type="RefSeq" id="WP_091802011.1">
    <property type="nucleotide sequence ID" value="NZ_CP016353.1"/>
</dbReference>
<dbReference type="OrthoDB" id="4242542at2"/>
<gene>
    <name evidence="1" type="ORF">SAMN05421630_103457</name>
</gene>
<protein>
    <submittedName>
        <fullName evidence="1">Uncharacterized protein</fullName>
    </submittedName>
</protein>
<dbReference type="KEGG" id="pmad:BAY61_02505"/>
<dbReference type="EMBL" id="FMZE01000003">
    <property type="protein sequence ID" value="SDC74497.1"/>
    <property type="molecule type" value="Genomic_DNA"/>
</dbReference>
<keyword evidence="2" id="KW-1185">Reference proteome</keyword>
<evidence type="ECO:0000313" key="2">
    <source>
        <dbReference type="Proteomes" id="UP000199494"/>
    </source>
</evidence>
<dbReference type="AlphaFoldDB" id="A0A222VJU5"/>
<dbReference type="Proteomes" id="UP000199494">
    <property type="component" value="Unassembled WGS sequence"/>
</dbReference>
<dbReference type="STRING" id="530584.SAMN05421630_103457"/>
<name>A0A222VJU5_9PSEU</name>
<evidence type="ECO:0000313" key="1">
    <source>
        <dbReference type="EMBL" id="SDC74497.1"/>
    </source>
</evidence>
<proteinExistence type="predicted"/>
<reference evidence="1 2" key="1">
    <citation type="submission" date="2016-10" db="EMBL/GenBank/DDBJ databases">
        <authorList>
            <person name="de Groot N.N."/>
        </authorList>
    </citation>
    <scope>NUCLEOTIDE SEQUENCE [LARGE SCALE GENOMIC DNA]</scope>
    <source>
        <strain evidence="1 2">CGMCC 4.5506</strain>
    </source>
</reference>
<organism evidence="1 2">
    <name type="scientific">Prauserella marina</name>
    <dbReference type="NCBI Taxonomy" id="530584"/>
    <lineage>
        <taxon>Bacteria</taxon>
        <taxon>Bacillati</taxon>
        <taxon>Actinomycetota</taxon>
        <taxon>Actinomycetes</taxon>
        <taxon>Pseudonocardiales</taxon>
        <taxon>Pseudonocardiaceae</taxon>
        <taxon>Prauserella</taxon>
    </lineage>
</organism>